<evidence type="ECO:0000256" key="1">
    <source>
        <dbReference type="ARBA" id="ARBA00023015"/>
    </source>
</evidence>
<feature type="region of interest" description="Disordered" evidence="4">
    <location>
        <begin position="78"/>
        <end position="109"/>
    </location>
</feature>
<evidence type="ECO:0008006" key="7">
    <source>
        <dbReference type="Google" id="ProtNLM"/>
    </source>
</evidence>
<dbReference type="Proteomes" id="UP000734854">
    <property type="component" value="Unassembled WGS sequence"/>
</dbReference>
<feature type="region of interest" description="Leucine repeat I (LRI)" evidence="3">
    <location>
        <begin position="392"/>
        <end position="452"/>
    </location>
</feature>
<dbReference type="Pfam" id="PF03514">
    <property type="entry name" value="GRAS"/>
    <property type="match status" value="1"/>
</dbReference>
<accession>A0A8J5FCX2</accession>
<feature type="region of interest" description="SAW" evidence="3">
    <location>
        <begin position="690"/>
        <end position="764"/>
    </location>
</feature>
<keyword evidence="2" id="KW-0804">Transcription</keyword>
<feature type="region of interest" description="Disordered" evidence="4">
    <location>
        <begin position="355"/>
        <end position="388"/>
    </location>
</feature>
<reference evidence="5 6" key="1">
    <citation type="submission" date="2020-08" db="EMBL/GenBank/DDBJ databases">
        <title>Plant Genome Project.</title>
        <authorList>
            <person name="Zhang R.-G."/>
        </authorList>
    </citation>
    <scope>NUCLEOTIDE SEQUENCE [LARGE SCALE GENOMIC DNA]</scope>
    <source>
        <tissue evidence="5">Rhizome</tissue>
    </source>
</reference>
<sequence length="769" mass="86633">MNQFRHDEFFSHPSNIEDLNSGNLELASLFSSDDFVNSSLTNIHNIQDGYLHYQAFLDQNVPGNIELRETQTLDENSFTSLQNGSSSSSTFSPVPSADQSSSLTVSSETEVPEFSPDMVFSYINQMLMDENMDGKFDEYPEDPALLATEKPFYEILGESFPRLPEENSGPGTDSLDDSVNNQLLNLSDEGSNNWPYNPLEYHQLQTDPISIANTLQSSFSSAINGVLDDSIFSVNDLLSQSAPAWLFQKGFEEGSKFLPNDEKLVIDLEASGFHFPQEPTEKELVGIKLENGEKVEPVHGSRGRKTQHDDDLDLQEGRSHKQLAFSAEETASSELFDEVLLYNCGNKCGTKNDQKQAELENDETGKSSNSSLAKTSSGGKSRGKKQPKKEVVDYRTLLIHCAQSVAIGDHRSANDLLKQIRQYSSPFGDANQRLAACFADGLEARMAGTGSQVYHSIVAKGISTVDMLKAHRCYMSATPFKKLSYFLSNRTILNVAKDATRLHIIDFGIYHGFQWPCFMTRLADRPGGPPRLRLTGIDKPMPGFRPTERVDETGRRLADYARRFGIPFEFQAIATKWETIRIEDLNIDKDEVLVVNSLYQFNNLMDETVQEESPRDMVLKTIRDLDPSIFILAIGNGSYNSPFFVTRFREVLFHYSSLFDAIETNVPREDEARLLIEKNIFGKGILNIIACEGAERVERPETYKQWQVRNVRAGLRQLPLSPDILGTAKEKLEDYHKDFLMDVDRQWLLQGWKGRITHALSLWKSKSTS</sequence>
<proteinExistence type="inferred from homology"/>
<evidence type="ECO:0000313" key="5">
    <source>
        <dbReference type="EMBL" id="KAG6484560.1"/>
    </source>
</evidence>
<comment type="caution">
    <text evidence="3">Lacks conserved residue(s) required for the propagation of feature annotation.</text>
</comment>
<feature type="compositionally biased region" description="Polar residues" evidence="4">
    <location>
        <begin position="177"/>
        <end position="189"/>
    </location>
</feature>
<feature type="region of interest" description="VHIID" evidence="3">
    <location>
        <begin position="471"/>
        <end position="536"/>
    </location>
</feature>
<evidence type="ECO:0000256" key="4">
    <source>
        <dbReference type="SAM" id="MobiDB-lite"/>
    </source>
</evidence>
<feature type="region of interest" description="Disordered" evidence="4">
    <location>
        <begin position="161"/>
        <end position="189"/>
    </location>
</feature>
<feature type="compositionally biased region" description="Basic and acidic residues" evidence="4">
    <location>
        <begin position="286"/>
        <end position="299"/>
    </location>
</feature>
<keyword evidence="1" id="KW-0805">Transcription regulation</keyword>
<evidence type="ECO:0000256" key="3">
    <source>
        <dbReference type="PROSITE-ProRule" id="PRU01191"/>
    </source>
</evidence>
<dbReference type="EMBL" id="JACMSC010000015">
    <property type="protein sequence ID" value="KAG6484560.1"/>
    <property type="molecule type" value="Genomic_DNA"/>
</dbReference>
<feature type="region of interest" description="Leucine repeat II (LRII)" evidence="3">
    <location>
        <begin position="552"/>
        <end position="584"/>
    </location>
</feature>
<comment type="caution">
    <text evidence="5">The sequence shown here is derived from an EMBL/GenBank/DDBJ whole genome shotgun (WGS) entry which is preliminary data.</text>
</comment>
<dbReference type="AlphaFoldDB" id="A0A8J5FCX2"/>
<feature type="short sequence motif" description="VHIID" evidence="3">
    <location>
        <begin position="502"/>
        <end position="506"/>
    </location>
</feature>
<name>A0A8J5FCX2_ZINOF</name>
<keyword evidence="6" id="KW-1185">Reference proteome</keyword>
<dbReference type="PANTHER" id="PTHR31636">
    <property type="entry name" value="OSJNBA0084A10.13 PROTEIN-RELATED"/>
    <property type="match status" value="1"/>
</dbReference>
<organism evidence="5 6">
    <name type="scientific">Zingiber officinale</name>
    <name type="common">Ginger</name>
    <name type="synonym">Amomum zingiber</name>
    <dbReference type="NCBI Taxonomy" id="94328"/>
    <lineage>
        <taxon>Eukaryota</taxon>
        <taxon>Viridiplantae</taxon>
        <taxon>Streptophyta</taxon>
        <taxon>Embryophyta</taxon>
        <taxon>Tracheophyta</taxon>
        <taxon>Spermatophyta</taxon>
        <taxon>Magnoliopsida</taxon>
        <taxon>Liliopsida</taxon>
        <taxon>Zingiberales</taxon>
        <taxon>Zingiberaceae</taxon>
        <taxon>Zingiber</taxon>
    </lineage>
</organism>
<gene>
    <name evidence="5" type="ORF">ZIOFF_053080</name>
</gene>
<feature type="region of interest" description="Disordered" evidence="4">
    <location>
        <begin position="286"/>
        <end position="315"/>
    </location>
</feature>
<feature type="compositionally biased region" description="Low complexity" evidence="4">
    <location>
        <begin position="367"/>
        <end position="379"/>
    </location>
</feature>
<evidence type="ECO:0000256" key="2">
    <source>
        <dbReference type="ARBA" id="ARBA00023163"/>
    </source>
</evidence>
<dbReference type="OrthoDB" id="47276at2759"/>
<protein>
    <recommendedName>
        <fullName evidence="7">Scarecrow-like protein 9</fullName>
    </recommendedName>
</protein>
<comment type="similarity">
    <text evidence="3">Belongs to the GRAS family.</text>
</comment>
<dbReference type="InterPro" id="IPR005202">
    <property type="entry name" value="TF_GRAS"/>
</dbReference>
<evidence type="ECO:0000313" key="6">
    <source>
        <dbReference type="Proteomes" id="UP000734854"/>
    </source>
</evidence>
<dbReference type="PROSITE" id="PS50985">
    <property type="entry name" value="GRAS"/>
    <property type="match status" value="1"/>
</dbReference>